<dbReference type="eggNOG" id="COG1101">
    <property type="taxonomic scope" value="Bacteria"/>
</dbReference>
<proteinExistence type="predicted"/>
<dbReference type="STRING" id="1094556.MCY_00244"/>
<dbReference type="AlphaFoldDB" id="J1JRR7"/>
<gene>
    <name evidence="1" type="ORF">MCY_00244</name>
</gene>
<sequence>MTTLAHAAVLLLDEHTSVFDPRMADFGMRLTEKIVEEKKLTTIMVNHYMRQFLDHGDRTLMLYGGKVILDVCYEECRRLDVNDLISMFQKVCGEVFDDGELLMG</sequence>
<reference evidence="1 2" key="1">
    <citation type="submission" date="2012-03" db="EMBL/GenBank/DDBJ databases">
        <title>The Genome Sequence of Bartonella rattimassiliensis 15908.</title>
        <authorList>
            <consortium name="The Broad Institute Genome Sequencing Platform"/>
            <consortium name="The Broad Institute Genome Sequencing Center for Infectious Disease"/>
            <person name="Feldgarden M."/>
            <person name="Kirby J."/>
            <person name="Kosoy M."/>
            <person name="Birtles R."/>
            <person name="Probert W.S."/>
            <person name="Chiaraviglio L."/>
            <person name="Young S.K."/>
            <person name="Zeng Q."/>
            <person name="Gargeya S."/>
            <person name="Fitzgerald M."/>
            <person name="Haas B."/>
            <person name="Abouelleil A."/>
            <person name="Alvarado L."/>
            <person name="Arachchi H.M."/>
            <person name="Berlin A."/>
            <person name="Chapman S.B."/>
            <person name="Gearin G."/>
            <person name="Goldberg J."/>
            <person name="Griggs A."/>
            <person name="Gujja S."/>
            <person name="Hansen M."/>
            <person name="Heiman D."/>
            <person name="Howarth C."/>
            <person name="Larimer J."/>
            <person name="Lui A."/>
            <person name="MacDonald P.J.P."/>
            <person name="McCowen C."/>
            <person name="Montmayeur A."/>
            <person name="Murphy C."/>
            <person name="Neiman D."/>
            <person name="Pearson M."/>
            <person name="Priest M."/>
            <person name="Roberts A."/>
            <person name="Saif S."/>
            <person name="Shea T."/>
            <person name="Sisk P."/>
            <person name="Stolte C."/>
            <person name="Sykes S."/>
            <person name="Wortman J."/>
            <person name="Nusbaum C."/>
            <person name="Birren B."/>
        </authorList>
    </citation>
    <scope>NUCLEOTIDE SEQUENCE [LARGE SCALE GENOMIC DNA]</scope>
    <source>
        <strain evidence="1 2">15908</strain>
    </source>
</reference>
<dbReference type="PATRIC" id="fig|1094556.3.peg.322"/>
<dbReference type="Gene3D" id="3.40.50.300">
    <property type="entry name" value="P-loop containing nucleotide triphosphate hydrolases"/>
    <property type="match status" value="1"/>
</dbReference>
<keyword evidence="2" id="KW-1185">Reference proteome</keyword>
<name>J1JRR7_9HYPH</name>
<comment type="caution">
    <text evidence="1">The sequence shown here is derived from an EMBL/GenBank/DDBJ whole genome shotgun (WGS) entry which is preliminary data.</text>
</comment>
<dbReference type="SUPFAM" id="SSF52540">
    <property type="entry name" value="P-loop containing nucleoside triphosphate hydrolases"/>
    <property type="match status" value="1"/>
</dbReference>
<protein>
    <recommendedName>
        <fullName evidence="3">ABC transporter domain-containing protein</fullName>
    </recommendedName>
</protein>
<evidence type="ECO:0000313" key="1">
    <source>
        <dbReference type="EMBL" id="EJF87120.1"/>
    </source>
</evidence>
<dbReference type="Proteomes" id="UP000001077">
    <property type="component" value="Unassembled WGS sequence"/>
</dbReference>
<evidence type="ECO:0000313" key="2">
    <source>
        <dbReference type="Proteomes" id="UP000001077"/>
    </source>
</evidence>
<dbReference type="InterPro" id="IPR027417">
    <property type="entry name" value="P-loop_NTPase"/>
</dbReference>
<dbReference type="EMBL" id="AILY01000008">
    <property type="protein sequence ID" value="EJF87120.1"/>
    <property type="molecule type" value="Genomic_DNA"/>
</dbReference>
<evidence type="ECO:0008006" key="3">
    <source>
        <dbReference type="Google" id="ProtNLM"/>
    </source>
</evidence>
<dbReference type="HOGENOM" id="CLU_164094_0_0_5"/>
<accession>J1JRR7</accession>
<organism evidence="1 2">
    <name type="scientific">Bartonella rattimassiliensis 15908</name>
    <dbReference type="NCBI Taxonomy" id="1094556"/>
    <lineage>
        <taxon>Bacteria</taxon>
        <taxon>Pseudomonadati</taxon>
        <taxon>Pseudomonadota</taxon>
        <taxon>Alphaproteobacteria</taxon>
        <taxon>Hyphomicrobiales</taxon>
        <taxon>Bartonellaceae</taxon>
        <taxon>Bartonella</taxon>
    </lineage>
</organism>